<evidence type="ECO:0000313" key="2">
    <source>
        <dbReference type="EMBL" id="KKN75643.1"/>
    </source>
</evidence>
<feature type="transmembrane region" description="Helical" evidence="1">
    <location>
        <begin position="12"/>
        <end position="30"/>
    </location>
</feature>
<gene>
    <name evidence="2" type="ORF">LCGC14_0378810</name>
</gene>
<sequence length="241" mass="26584">MFRRLSKIGGPLIGAIGFITLPSDLGTWGTRLKDIAQIGIDNPLSVLAICLGVVLLGYGYWDSLRLKVLGSKRWRSDKEMGDELHGWLRQAHFQLQDQPTPNSDFVFVATEPMANRPVTIAKLSNEPGVRLQGRVILSDEQKTLFQAMLANEQHIVLSDVAIELARLDIGFDGRDLVNEGFSVIAGFIPSETMTQSQFLQRVGAVSRAILMVQASLNRYLLTPDIVATMQAQLPPDLTANQ</sequence>
<dbReference type="Gene3D" id="3.30.1460.10">
    <property type="match status" value="1"/>
</dbReference>
<keyword evidence="1" id="KW-1133">Transmembrane helix</keyword>
<evidence type="ECO:0000256" key="1">
    <source>
        <dbReference type="SAM" id="Phobius"/>
    </source>
</evidence>
<protein>
    <submittedName>
        <fullName evidence="2">Uncharacterized protein</fullName>
    </submittedName>
</protein>
<feature type="transmembrane region" description="Helical" evidence="1">
    <location>
        <begin position="42"/>
        <end position="61"/>
    </location>
</feature>
<dbReference type="AlphaFoldDB" id="A0A0F9WBS4"/>
<organism evidence="2">
    <name type="scientific">marine sediment metagenome</name>
    <dbReference type="NCBI Taxonomy" id="412755"/>
    <lineage>
        <taxon>unclassified sequences</taxon>
        <taxon>metagenomes</taxon>
        <taxon>ecological metagenomes</taxon>
    </lineage>
</organism>
<dbReference type="Pfam" id="PF10061">
    <property type="entry name" value="DUF2299"/>
    <property type="match status" value="1"/>
</dbReference>
<accession>A0A0F9WBS4</accession>
<keyword evidence="1" id="KW-0812">Transmembrane</keyword>
<comment type="caution">
    <text evidence="2">The sequence shown here is derived from an EMBL/GenBank/DDBJ whole genome shotgun (WGS) entry which is preliminary data.</text>
</comment>
<dbReference type="InterPro" id="IPR018747">
    <property type="entry name" value="DUF2299"/>
</dbReference>
<proteinExistence type="predicted"/>
<name>A0A0F9WBS4_9ZZZZ</name>
<dbReference type="EMBL" id="LAZR01000306">
    <property type="protein sequence ID" value="KKN75643.1"/>
    <property type="molecule type" value="Genomic_DNA"/>
</dbReference>
<keyword evidence="1" id="KW-0472">Membrane</keyword>
<reference evidence="2" key="1">
    <citation type="journal article" date="2015" name="Nature">
        <title>Complex archaea that bridge the gap between prokaryotes and eukaryotes.</title>
        <authorList>
            <person name="Spang A."/>
            <person name="Saw J.H."/>
            <person name="Jorgensen S.L."/>
            <person name="Zaremba-Niedzwiedzka K."/>
            <person name="Martijn J."/>
            <person name="Lind A.E."/>
            <person name="van Eijk R."/>
            <person name="Schleper C."/>
            <person name="Guy L."/>
            <person name="Ettema T.J."/>
        </authorList>
    </citation>
    <scope>NUCLEOTIDE SEQUENCE</scope>
</reference>